<name>A0A4R1BQB0_9ACTN</name>
<dbReference type="Proteomes" id="UP000295244">
    <property type="component" value="Unassembled WGS sequence"/>
</dbReference>
<evidence type="ECO:0000313" key="4">
    <source>
        <dbReference type="Proteomes" id="UP000295244"/>
    </source>
</evidence>
<dbReference type="PANTHER" id="PTHR48207">
    <property type="entry name" value="SUCCINATE--HYDROXYMETHYLGLUTARATE COA-TRANSFERASE"/>
    <property type="match status" value="1"/>
</dbReference>
<gene>
    <name evidence="3" type="ORF">E0L93_02650</name>
</gene>
<reference evidence="3 4" key="1">
    <citation type="submission" date="2019-03" db="EMBL/GenBank/DDBJ databases">
        <title>Whole genome sequence of a novel Rubrobacter taiwanensis strain, isolated from Yellowstone National Park.</title>
        <authorList>
            <person name="Freed S."/>
            <person name="Ramaley R.F."/>
            <person name="Kyndt J.A."/>
        </authorList>
    </citation>
    <scope>NUCLEOTIDE SEQUENCE [LARGE SCALE GENOMIC DNA]</scope>
    <source>
        <strain evidence="3 4">Yellowstone</strain>
    </source>
</reference>
<keyword evidence="4" id="KW-1185">Reference proteome</keyword>
<dbReference type="SUPFAM" id="SSF89796">
    <property type="entry name" value="CoA-transferase family III (CaiB/BaiF)"/>
    <property type="match status" value="1"/>
</dbReference>
<dbReference type="Gene3D" id="3.30.1540.10">
    <property type="entry name" value="formyl-coa transferase, domain 3"/>
    <property type="match status" value="1"/>
</dbReference>
<feature type="region of interest" description="Disordered" evidence="2">
    <location>
        <begin position="353"/>
        <end position="394"/>
    </location>
</feature>
<organism evidence="3 4">
    <name type="scientific">Rubrobacter taiwanensis</name>
    <dbReference type="NCBI Taxonomy" id="185139"/>
    <lineage>
        <taxon>Bacteria</taxon>
        <taxon>Bacillati</taxon>
        <taxon>Actinomycetota</taxon>
        <taxon>Rubrobacteria</taxon>
        <taxon>Rubrobacterales</taxon>
        <taxon>Rubrobacteraceae</taxon>
        <taxon>Rubrobacter</taxon>
    </lineage>
</organism>
<protein>
    <submittedName>
        <fullName evidence="3">CoA transferase</fullName>
    </submittedName>
</protein>
<sequence length="394" mass="41926">MERNSGPLSGVKVIDLSRALAGPYATMMLADAGAEVIKVERPGKGDDSRGWGPPFVGGPGAEESTYFLSVNRSKKSVVLDFKDPKDLQELKELICGADVLVENFRPGVMERIGLGEAELEALNPRLVVLSITGFGEGGPEGHKPGFDQIVQGEAGLMSITGLPDGPPIKVGVPIADILAGMFGAFGVSSALMERERSGRGQRVQTSLLASVVAIHTFQGTRWLVAGEVPERTGNRHPTIAPYGAYECADGVINIAVGSEGIWQRFAPLVGLDPNDERFATNGDRVRGVKELEEAMAPALKSAGVDEWMERLGEAGVPAGRVRTLDQVYASPQLEHLKLIDEVDHPTLGRIRLPGSPLQYGRSGRRAASAPPLLGQHTEEELGRLAGGTESKKTT</sequence>
<dbReference type="InterPro" id="IPR044855">
    <property type="entry name" value="CoA-Trfase_III_dom3_sf"/>
</dbReference>
<dbReference type="InterPro" id="IPR023606">
    <property type="entry name" value="CoA-Trfase_III_dom_1_sf"/>
</dbReference>
<dbReference type="InterPro" id="IPR050483">
    <property type="entry name" value="CoA-transferase_III_domain"/>
</dbReference>
<comment type="caution">
    <text evidence="3">The sequence shown here is derived from an EMBL/GenBank/DDBJ whole genome shotgun (WGS) entry which is preliminary data.</text>
</comment>
<accession>A0A4R1BQB0</accession>
<dbReference type="Pfam" id="PF02515">
    <property type="entry name" value="CoA_transf_3"/>
    <property type="match status" value="1"/>
</dbReference>
<dbReference type="AlphaFoldDB" id="A0A4R1BQB0"/>
<keyword evidence="1 3" id="KW-0808">Transferase</keyword>
<dbReference type="EMBL" id="SKBU01000006">
    <property type="protein sequence ID" value="TCJ19874.1"/>
    <property type="molecule type" value="Genomic_DNA"/>
</dbReference>
<evidence type="ECO:0000313" key="3">
    <source>
        <dbReference type="EMBL" id="TCJ19874.1"/>
    </source>
</evidence>
<evidence type="ECO:0000256" key="2">
    <source>
        <dbReference type="SAM" id="MobiDB-lite"/>
    </source>
</evidence>
<dbReference type="GO" id="GO:0008410">
    <property type="term" value="F:CoA-transferase activity"/>
    <property type="evidence" value="ECO:0007669"/>
    <property type="project" value="TreeGrafter"/>
</dbReference>
<dbReference type="Gene3D" id="3.40.50.10540">
    <property type="entry name" value="Crotonobetainyl-coa:carnitine coa-transferase, domain 1"/>
    <property type="match status" value="1"/>
</dbReference>
<dbReference type="RefSeq" id="WP_132688111.1">
    <property type="nucleotide sequence ID" value="NZ_SKBU01000006.1"/>
</dbReference>
<dbReference type="InterPro" id="IPR003673">
    <property type="entry name" value="CoA-Trfase_fam_III"/>
</dbReference>
<dbReference type="OrthoDB" id="9797653at2"/>
<proteinExistence type="predicted"/>
<evidence type="ECO:0000256" key="1">
    <source>
        <dbReference type="ARBA" id="ARBA00022679"/>
    </source>
</evidence>
<dbReference type="PANTHER" id="PTHR48207:SF3">
    <property type="entry name" value="SUCCINATE--HYDROXYMETHYLGLUTARATE COA-TRANSFERASE"/>
    <property type="match status" value="1"/>
</dbReference>